<gene>
    <name evidence="6" type="ORF">TPL01_00040</name>
</gene>
<dbReference type="SMART" id="SM00470">
    <property type="entry name" value="ParB"/>
    <property type="match status" value="1"/>
</dbReference>
<evidence type="ECO:0000256" key="1">
    <source>
        <dbReference type="ARBA" id="ARBA00006295"/>
    </source>
</evidence>
<dbReference type="Proteomes" id="UP000321337">
    <property type="component" value="Unassembled WGS sequence"/>
</dbReference>
<dbReference type="OrthoDB" id="9802051at2"/>
<dbReference type="Gene3D" id="3.90.1530.30">
    <property type="match status" value="1"/>
</dbReference>
<dbReference type="GO" id="GO:0003677">
    <property type="term" value="F:DNA binding"/>
    <property type="evidence" value="ECO:0007669"/>
    <property type="project" value="UniProtKB-KW"/>
</dbReference>
<dbReference type="InterPro" id="IPR057240">
    <property type="entry name" value="ParB_dimer_C"/>
</dbReference>
<sequence>MAKLKGLGRGLDALLGGEDAPATQGELRSLAVTQLQPGKYQPRTRMDEASLRELADSIKAQGLMQPILVREVGPERYEIIAGERRWRAAQLAGMSAVPAVVKVVPDEAALAMALIENIQREDLNPLEEATGIQRLIDEFGMTHQIAAEAVGRSRSAVTNLLRLLNLSKPVQAMVMTQQLDMGHARALLALTHNKQNEAAHVVVQKQLSVRETERLVGKMLNPPIAAIRKIDRDIQRLEEELSDRLGTQVNIRSRKGGAGRLTIEYVSHEQLESILNKL</sequence>
<dbReference type="PANTHER" id="PTHR33375:SF1">
    <property type="entry name" value="CHROMOSOME-PARTITIONING PROTEIN PARB-RELATED"/>
    <property type="match status" value="1"/>
</dbReference>
<evidence type="ECO:0000313" key="6">
    <source>
        <dbReference type="EMBL" id="GEP28866.1"/>
    </source>
</evidence>
<dbReference type="InterPro" id="IPR041468">
    <property type="entry name" value="HTH_ParB/Spo0J"/>
</dbReference>
<dbReference type="InterPro" id="IPR036086">
    <property type="entry name" value="ParB/Sulfiredoxin_sf"/>
</dbReference>
<dbReference type="Pfam" id="PF02195">
    <property type="entry name" value="ParB_N"/>
    <property type="match status" value="1"/>
</dbReference>
<dbReference type="InterPro" id="IPR004437">
    <property type="entry name" value="ParB/RepB/Spo0J"/>
</dbReference>
<dbReference type="AlphaFoldDB" id="A0A512L316"/>
<evidence type="ECO:0000259" key="5">
    <source>
        <dbReference type="SMART" id="SM00470"/>
    </source>
</evidence>
<name>A0A512L316_9PROT</name>
<dbReference type="Gene3D" id="1.10.10.2830">
    <property type="match status" value="1"/>
</dbReference>
<dbReference type="GO" id="GO:0045881">
    <property type="term" value="P:positive regulation of sporulation resulting in formation of a cellular spore"/>
    <property type="evidence" value="ECO:0007669"/>
    <property type="project" value="TreeGrafter"/>
</dbReference>
<evidence type="ECO:0000256" key="2">
    <source>
        <dbReference type="ARBA" id="ARBA00022829"/>
    </source>
</evidence>
<evidence type="ECO:0000313" key="7">
    <source>
        <dbReference type="Proteomes" id="UP000321337"/>
    </source>
</evidence>
<dbReference type="PANTHER" id="PTHR33375">
    <property type="entry name" value="CHROMOSOME-PARTITIONING PROTEIN PARB-RELATED"/>
    <property type="match status" value="1"/>
</dbReference>
<protein>
    <submittedName>
        <fullName evidence="6">Chromosome partitioning protein ParB</fullName>
    </submittedName>
</protein>
<comment type="function">
    <text evidence="4">Involved in chromosome partition. Localize to both poles of the predivisional cell following completion of DNA replication. Binds to the DNA origin of replication.</text>
</comment>
<accession>A0A512L316</accession>
<keyword evidence="2" id="KW-0159">Chromosome partition</keyword>
<dbReference type="SUPFAM" id="SSF109709">
    <property type="entry name" value="KorB DNA-binding domain-like"/>
    <property type="match status" value="1"/>
</dbReference>
<keyword evidence="3" id="KW-0238">DNA-binding</keyword>
<evidence type="ECO:0000256" key="4">
    <source>
        <dbReference type="ARBA" id="ARBA00025472"/>
    </source>
</evidence>
<dbReference type="GO" id="GO:0007059">
    <property type="term" value="P:chromosome segregation"/>
    <property type="evidence" value="ECO:0007669"/>
    <property type="project" value="UniProtKB-KW"/>
</dbReference>
<dbReference type="FunFam" id="3.90.1530.30:FF:000001">
    <property type="entry name" value="Chromosome partitioning protein ParB"/>
    <property type="match status" value="1"/>
</dbReference>
<dbReference type="EMBL" id="BKAD01000001">
    <property type="protein sequence ID" value="GEP28866.1"/>
    <property type="molecule type" value="Genomic_DNA"/>
</dbReference>
<organism evidence="6 7">
    <name type="scientific">Sulfuriferula plumbiphila</name>
    <dbReference type="NCBI Taxonomy" id="171865"/>
    <lineage>
        <taxon>Bacteria</taxon>
        <taxon>Pseudomonadati</taxon>
        <taxon>Pseudomonadota</taxon>
        <taxon>Betaproteobacteria</taxon>
        <taxon>Nitrosomonadales</taxon>
        <taxon>Sulfuricellaceae</taxon>
        <taxon>Sulfuriferula</taxon>
    </lineage>
</organism>
<evidence type="ECO:0000256" key="3">
    <source>
        <dbReference type="ARBA" id="ARBA00023125"/>
    </source>
</evidence>
<dbReference type="InterPro" id="IPR003115">
    <property type="entry name" value="ParB_N"/>
</dbReference>
<dbReference type="FunFam" id="1.10.10.2830:FF:000001">
    <property type="entry name" value="Chromosome partitioning protein ParB"/>
    <property type="match status" value="1"/>
</dbReference>
<proteinExistence type="inferred from homology"/>
<dbReference type="RefSeq" id="WP_147069520.1">
    <property type="nucleotide sequence ID" value="NZ_AP021884.1"/>
</dbReference>
<feature type="domain" description="ParB-like N-terminal" evidence="5">
    <location>
        <begin position="28"/>
        <end position="118"/>
    </location>
</feature>
<dbReference type="SUPFAM" id="SSF110849">
    <property type="entry name" value="ParB/Sulfiredoxin"/>
    <property type="match status" value="1"/>
</dbReference>
<dbReference type="NCBIfam" id="TIGR00180">
    <property type="entry name" value="parB_part"/>
    <property type="match status" value="1"/>
</dbReference>
<dbReference type="Pfam" id="PF23552">
    <property type="entry name" value="ParB_C"/>
    <property type="match status" value="1"/>
</dbReference>
<dbReference type="CDD" id="cd16393">
    <property type="entry name" value="SPO0J_N"/>
    <property type="match status" value="1"/>
</dbReference>
<dbReference type="Pfam" id="PF17762">
    <property type="entry name" value="HTH_ParB"/>
    <property type="match status" value="1"/>
</dbReference>
<dbReference type="GO" id="GO:0005694">
    <property type="term" value="C:chromosome"/>
    <property type="evidence" value="ECO:0007669"/>
    <property type="project" value="TreeGrafter"/>
</dbReference>
<keyword evidence="7" id="KW-1185">Reference proteome</keyword>
<comment type="similarity">
    <text evidence="1">Belongs to the ParB family.</text>
</comment>
<comment type="caution">
    <text evidence="6">The sequence shown here is derived from an EMBL/GenBank/DDBJ whole genome shotgun (WGS) entry which is preliminary data.</text>
</comment>
<dbReference type="InterPro" id="IPR050336">
    <property type="entry name" value="Chromosome_partition/occlusion"/>
</dbReference>
<reference evidence="6 7" key="1">
    <citation type="submission" date="2019-07" db="EMBL/GenBank/DDBJ databases">
        <title>Whole genome shotgun sequence of Thiobacillus plumbophilus NBRC 107929.</title>
        <authorList>
            <person name="Hosoyama A."/>
            <person name="Uohara A."/>
            <person name="Ohji S."/>
            <person name="Ichikawa N."/>
        </authorList>
    </citation>
    <scope>NUCLEOTIDE SEQUENCE [LARGE SCALE GENOMIC DNA]</scope>
    <source>
        <strain evidence="6 7">NBRC 107929</strain>
    </source>
</reference>